<dbReference type="GO" id="GO:0004222">
    <property type="term" value="F:metalloendopeptidase activity"/>
    <property type="evidence" value="ECO:0007669"/>
    <property type="project" value="InterPro"/>
</dbReference>
<dbReference type="InterPro" id="IPR018497">
    <property type="entry name" value="Peptidase_M13_C"/>
</dbReference>
<dbReference type="Gene3D" id="3.40.390.10">
    <property type="entry name" value="Collagenase (Catalytic Domain)"/>
    <property type="match status" value="3"/>
</dbReference>
<sequence>MADSRDARPSTDEETAPLLQDVSHPDEAPEQQDRGQASFSERISSVAQEPLTPLSKFLCILALFLLLLSSIFIGLFAGAQHKLNTRPPEGGTPETVTRTVTATDVETSIRTSVSVSVSRTTEISTSISTGISTQTTTSTEVHTKTVEVPVPGPTGTPQSCFTPDCILLASSVIASLDTSKDPCNGFFDFANGGWLKNHPIPSDKGSVGSFELLSEQNRRLIQQILSPDSSSLYDNVLSSVSLETSDPAESDDPYDQELLKKLRGMYTSCMNEDLINARGGDPLLRVVKIVQKLFNGKPAVISSEDQMVINDSVENDKKKERDGLTAAVAYLHSRGISALFSTEIEGDVGEDPNKMTLLFGQPSLGLPSKEYYDEESITDLYQSVLERLLIALDPADLTEETVDASVDAGLQVHEERLRVWPPWPWPPWDGDGGDDDDGGDKPRNRTEEAPRLAQDILNFEKKIANASLDLDILYQDPIATYNPVPISNLTNALSQINFPAYFSTFAPRNYPNRVILDQVAFPAALSKILNETSRETLGAYLETRASLALAQYLGTDTDGWKAARALVEKLRGIKPGAVGDRAEFCVGKIEESMGFAAGRYFVKEAFPGASREKGTKVITDIVATFKQSLKNLKWMDKKSAQAAAEKADAIRVKVGFPLSPDTRVPRSLASYYRLVKVHPDTFFENIMSSRYIASSQIIPTSAFSDIVSWMGRVNDQIKKWFTLGKQRDPEAWEMYPSQVNAYFNPPANEVRLGDSVLENLGLTRASTKIVFPAGILRPPFFSQSWPGYMSYGAFGQVASHELTHAFDSAGRLYNQQGKLEEWWTNTTSAGFNKIQDCIVEQYSSYTIDDGQGGRIHVNDIG</sequence>
<keyword evidence="13" id="KW-1185">Reference proteome</keyword>
<dbReference type="SUPFAM" id="SSF55486">
    <property type="entry name" value="Metalloproteases ('zincins'), catalytic domain"/>
    <property type="match status" value="2"/>
</dbReference>
<gene>
    <name evidence="12" type="ORF">NLI96_g62</name>
</gene>
<evidence type="ECO:0000256" key="6">
    <source>
        <dbReference type="ARBA" id="ARBA00022833"/>
    </source>
</evidence>
<evidence type="ECO:0000256" key="5">
    <source>
        <dbReference type="ARBA" id="ARBA00022801"/>
    </source>
</evidence>
<keyword evidence="5" id="KW-0378">Hydrolase</keyword>
<feature type="domain" description="Peptidase M13 C-terminal" evidence="10">
    <location>
        <begin position="767"/>
        <end position="851"/>
    </location>
</feature>
<dbReference type="InterPro" id="IPR042089">
    <property type="entry name" value="Peptidase_M13_dom_2"/>
</dbReference>
<keyword evidence="9" id="KW-0812">Transmembrane</keyword>
<evidence type="ECO:0000313" key="13">
    <source>
        <dbReference type="Proteomes" id="UP001212997"/>
    </source>
</evidence>
<comment type="caution">
    <text evidence="12">The sequence shown here is derived from an EMBL/GenBank/DDBJ whole genome shotgun (WGS) entry which is preliminary data.</text>
</comment>
<evidence type="ECO:0000256" key="3">
    <source>
        <dbReference type="ARBA" id="ARBA00022670"/>
    </source>
</evidence>
<keyword evidence="9" id="KW-0472">Membrane</keyword>
<dbReference type="CDD" id="cd08662">
    <property type="entry name" value="M13"/>
    <property type="match status" value="1"/>
</dbReference>
<evidence type="ECO:0008006" key="14">
    <source>
        <dbReference type="Google" id="ProtNLM"/>
    </source>
</evidence>
<evidence type="ECO:0000256" key="1">
    <source>
        <dbReference type="ARBA" id="ARBA00001947"/>
    </source>
</evidence>
<dbReference type="PRINTS" id="PR00786">
    <property type="entry name" value="NEPRILYSIN"/>
</dbReference>
<protein>
    <recommendedName>
        <fullName evidence="14">Endothelin-converting enzyme 1</fullName>
    </recommendedName>
</protein>
<dbReference type="Pfam" id="PF01431">
    <property type="entry name" value="Peptidase_M13"/>
    <property type="match status" value="1"/>
</dbReference>
<evidence type="ECO:0000256" key="8">
    <source>
        <dbReference type="SAM" id="MobiDB-lite"/>
    </source>
</evidence>
<evidence type="ECO:0000259" key="10">
    <source>
        <dbReference type="Pfam" id="PF01431"/>
    </source>
</evidence>
<feature type="transmembrane region" description="Helical" evidence="9">
    <location>
        <begin position="57"/>
        <end position="79"/>
    </location>
</feature>
<dbReference type="GO" id="GO:0046872">
    <property type="term" value="F:metal ion binding"/>
    <property type="evidence" value="ECO:0007669"/>
    <property type="project" value="UniProtKB-KW"/>
</dbReference>
<dbReference type="Proteomes" id="UP001212997">
    <property type="component" value="Unassembled WGS sequence"/>
</dbReference>
<feature type="compositionally biased region" description="Basic and acidic residues" evidence="8">
    <location>
        <begin position="23"/>
        <end position="33"/>
    </location>
</feature>
<dbReference type="PROSITE" id="PS51885">
    <property type="entry name" value="NEPRILYSIN"/>
    <property type="match status" value="1"/>
</dbReference>
<feature type="compositionally biased region" description="Basic and acidic residues" evidence="8">
    <location>
        <begin position="439"/>
        <end position="449"/>
    </location>
</feature>
<feature type="region of interest" description="Disordered" evidence="8">
    <location>
        <begin position="423"/>
        <end position="449"/>
    </location>
</feature>
<dbReference type="GO" id="GO:0016485">
    <property type="term" value="P:protein processing"/>
    <property type="evidence" value="ECO:0007669"/>
    <property type="project" value="TreeGrafter"/>
</dbReference>
<evidence type="ECO:0000256" key="4">
    <source>
        <dbReference type="ARBA" id="ARBA00022723"/>
    </source>
</evidence>
<organism evidence="12 13">
    <name type="scientific">Meripilus lineatus</name>
    <dbReference type="NCBI Taxonomy" id="2056292"/>
    <lineage>
        <taxon>Eukaryota</taxon>
        <taxon>Fungi</taxon>
        <taxon>Dikarya</taxon>
        <taxon>Basidiomycota</taxon>
        <taxon>Agaricomycotina</taxon>
        <taxon>Agaricomycetes</taxon>
        <taxon>Polyporales</taxon>
        <taxon>Meripilaceae</taxon>
        <taxon>Meripilus</taxon>
    </lineage>
</organism>
<dbReference type="InterPro" id="IPR024079">
    <property type="entry name" value="MetalloPept_cat_dom_sf"/>
</dbReference>
<dbReference type="PANTHER" id="PTHR11733:SF167">
    <property type="entry name" value="FI17812P1-RELATED"/>
    <property type="match status" value="1"/>
</dbReference>
<comment type="cofactor">
    <cofactor evidence="1">
        <name>Zn(2+)</name>
        <dbReference type="ChEBI" id="CHEBI:29105"/>
    </cofactor>
</comment>
<keyword evidence="3" id="KW-0645">Protease</keyword>
<keyword evidence="7" id="KW-0482">Metalloprotease</keyword>
<accession>A0AAD5YJS5</accession>
<feature type="domain" description="Peptidase M13 N-terminal" evidence="11">
    <location>
        <begin position="182"/>
        <end position="657"/>
    </location>
</feature>
<dbReference type="InterPro" id="IPR008753">
    <property type="entry name" value="Peptidase_M13_N"/>
</dbReference>
<dbReference type="Pfam" id="PF05649">
    <property type="entry name" value="Peptidase_M13_N"/>
    <property type="match status" value="1"/>
</dbReference>
<keyword evidence="4" id="KW-0479">Metal-binding</keyword>
<evidence type="ECO:0000256" key="7">
    <source>
        <dbReference type="ARBA" id="ARBA00023049"/>
    </source>
</evidence>
<dbReference type="AlphaFoldDB" id="A0AAD5YJS5"/>
<evidence type="ECO:0000313" key="12">
    <source>
        <dbReference type="EMBL" id="KAJ3492386.1"/>
    </source>
</evidence>
<keyword evidence="9" id="KW-1133">Transmembrane helix</keyword>
<evidence type="ECO:0000256" key="2">
    <source>
        <dbReference type="ARBA" id="ARBA00007357"/>
    </source>
</evidence>
<keyword evidence="6" id="KW-0862">Zinc</keyword>
<evidence type="ECO:0000259" key="11">
    <source>
        <dbReference type="Pfam" id="PF05649"/>
    </source>
</evidence>
<dbReference type="Gene3D" id="1.10.1380.10">
    <property type="entry name" value="Neutral endopeptidase , domain2"/>
    <property type="match status" value="2"/>
</dbReference>
<comment type="similarity">
    <text evidence="2">Belongs to the peptidase M13 family.</text>
</comment>
<feature type="region of interest" description="Disordered" evidence="8">
    <location>
        <begin position="1"/>
        <end position="41"/>
    </location>
</feature>
<feature type="compositionally biased region" description="Basic and acidic residues" evidence="8">
    <location>
        <begin position="1"/>
        <end position="11"/>
    </location>
</feature>
<dbReference type="GO" id="GO:0005886">
    <property type="term" value="C:plasma membrane"/>
    <property type="evidence" value="ECO:0007669"/>
    <property type="project" value="TreeGrafter"/>
</dbReference>
<dbReference type="EMBL" id="JANAWD010000001">
    <property type="protein sequence ID" value="KAJ3492386.1"/>
    <property type="molecule type" value="Genomic_DNA"/>
</dbReference>
<proteinExistence type="inferred from homology"/>
<dbReference type="InterPro" id="IPR000718">
    <property type="entry name" value="Peptidase_M13"/>
</dbReference>
<reference evidence="12" key="1">
    <citation type="submission" date="2022-07" db="EMBL/GenBank/DDBJ databases">
        <title>Genome Sequence of Physisporinus lineatus.</title>
        <authorList>
            <person name="Buettner E."/>
        </authorList>
    </citation>
    <scope>NUCLEOTIDE SEQUENCE</scope>
    <source>
        <strain evidence="12">VT162</strain>
    </source>
</reference>
<dbReference type="PANTHER" id="PTHR11733">
    <property type="entry name" value="ZINC METALLOPROTEASE FAMILY M13 NEPRILYSIN-RELATED"/>
    <property type="match status" value="1"/>
</dbReference>
<evidence type="ECO:0000256" key="9">
    <source>
        <dbReference type="SAM" id="Phobius"/>
    </source>
</evidence>
<name>A0AAD5YJS5_9APHY</name>